<evidence type="ECO:0000313" key="4">
    <source>
        <dbReference type="Proteomes" id="UP000184275"/>
    </source>
</evidence>
<dbReference type="RefSeq" id="WP_073303852.1">
    <property type="nucleotide sequence ID" value="NZ_FRAW01000011.1"/>
</dbReference>
<gene>
    <name evidence="3" type="ORF">SAMN05720469_11146</name>
</gene>
<dbReference type="InterPro" id="IPR020818">
    <property type="entry name" value="Chaperonin_GroES"/>
</dbReference>
<protein>
    <submittedName>
        <fullName evidence="3">Co-chaperonin GroES (HSP10)</fullName>
    </submittedName>
</protein>
<dbReference type="GO" id="GO:0051082">
    <property type="term" value="F:unfolded protein binding"/>
    <property type="evidence" value="ECO:0007669"/>
    <property type="project" value="TreeGrafter"/>
</dbReference>
<dbReference type="GO" id="GO:0044183">
    <property type="term" value="F:protein folding chaperone"/>
    <property type="evidence" value="ECO:0007669"/>
    <property type="project" value="InterPro"/>
</dbReference>
<evidence type="ECO:0000256" key="2">
    <source>
        <dbReference type="ARBA" id="ARBA00023186"/>
    </source>
</evidence>
<dbReference type="Proteomes" id="UP000184275">
    <property type="component" value="Unassembled WGS sequence"/>
</dbReference>
<evidence type="ECO:0000256" key="1">
    <source>
        <dbReference type="ARBA" id="ARBA00006975"/>
    </source>
</evidence>
<dbReference type="CDD" id="cd00320">
    <property type="entry name" value="cpn10"/>
    <property type="match status" value="1"/>
</dbReference>
<dbReference type="GO" id="GO:0051087">
    <property type="term" value="F:protein-folding chaperone binding"/>
    <property type="evidence" value="ECO:0007669"/>
    <property type="project" value="TreeGrafter"/>
</dbReference>
<keyword evidence="4" id="KW-1185">Reference proteome</keyword>
<accession>A0A1M6TVX8</accession>
<reference evidence="4" key="1">
    <citation type="submission" date="2016-11" db="EMBL/GenBank/DDBJ databases">
        <authorList>
            <person name="Varghese N."/>
            <person name="Submissions S."/>
        </authorList>
    </citation>
    <scope>NUCLEOTIDE SEQUENCE [LARGE SCALE GENOMIC DNA]</scope>
    <source>
        <strain evidence="4">UWOS</strain>
    </source>
</reference>
<proteinExistence type="inferred from homology"/>
<dbReference type="GO" id="GO:0005524">
    <property type="term" value="F:ATP binding"/>
    <property type="evidence" value="ECO:0007669"/>
    <property type="project" value="InterPro"/>
</dbReference>
<dbReference type="AlphaFoldDB" id="A0A1M6TVX8"/>
<dbReference type="Pfam" id="PF00166">
    <property type="entry name" value="Cpn10"/>
    <property type="match status" value="1"/>
</dbReference>
<dbReference type="EMBL" id="FRAW01000011">
    <property type="protein sequence ID" value="SHK61096.1"/>
    <property type="molecule type" value="Genomic_DNA"/>
</dbReference>
<evidence type="ECO:0000313" key="3">
    <source>
        <dbReference type="EMBL" id="SHK61096.1"/>
    </source>
</evidence>
<name>A0A1M6TVX8_9BACT</name>
<sequence>MLNPLTNVVVIGDRILIKPIESSNKTGSGLYLPPSVKEHDSVHTGLVVRVGPGYPIPASHDVDELFRSDSSDVNYVPLQVKEGDEALYLHANSHEIEIDGEHYVIISQNAVLMVMRPEVPSDIESIE</sequence>
<keyword evidence="2" id="KW-0143">Chaperone</keyword>
<dbReference type="SMART" id="SM00883">
    <property type="entry name" value="Cpn10"/>
    <property type="match status" value="1"/>
</dbReference>
<dbReference type="PANTHER" id="PTHR10772:SF58">
    <property type="entry name" value="CO-CHAPERONIN GROES"/>
    <property type="match status" value="1"/>
</dbReference>
<comment type="similarity">
    <text evidence="1">Belongs to the GroES chaperonin family.</text>
</comment>
<dbReference type="InterPro" id="IPR037124">
    <property type="entry name" value="Chaperonin_GroES_sf"/>
</dbReference>
<dbReference type="PANTHER" id="PTHR10772">
    <property type="entry name" value="10 KDA HEAT SHOCK PROTEIN"/>
    <property type="match status" value="1"/>
</dbReference>
<dbReference type="SUPFAM" id="SSF50129">
    <property type="entry name" value="GroES-like"/>
    <property type="match status" value="1"/>
</dbReference>
<dbReference type="GO" id="GO:0046872">
    <property type="term" value="F:metal ion binding"/>
    <property type="evidence" value="ECO:0007669"/>
    <property type="project" value="TreeGrafter"/>
</dbReference>
<dbReference type="Gene3D" id="2.30.33.40">
    <property type="entry name" value="GroES chaperonin"/>
    <property type="match status" value="1"/>
</dbReference>
<dbReference type="InterPro" id="IPR011032">
    <property type="entry name" value="GroES-like_sf"/>
</dbReference>
<organism evidence="3 4">
    <name type="scientific">Fibrobacter intestinalis</name>
    <dbReference type="NCBI Taxonomy" id="28122"/>
    <lineage>
        <taxon>Bacteria</taxon>
        <taxon>Pseudomonadati</taxon>
        <taxon>Fibrobacterota</taxon>
        <taxon>Fibrobacteria</taxon>
        <taxon>Fibrobacterales</taxon>
        <taxon>Fibrobacteraceae</taxon>
        <taxon>Fibrobacter</taxon>
    </lineage>
</organism>